<keyword evidence="2" id="KW-1185">Reference proteome</keyword>
<protein>
    <submittedName>
        <fullName evidence="1">Uncharacterized protein</fullName>
    </submittedName>
</protein>
<organism evidence="1 2">
    <name type="scientific">Bifidobacterium olomucense</name>
    <dbReference type="NCBI Taxonomy" id="2675324"/>
    <lineage>
        <taxon>Bacteria</taxon>
        <taxon>Bacillati</taxon>
        <taxon>Actinomycetota</taxon>
        <taxon>Actinomycetes</taxon>
        <taxon>Bifidobacteriales</taxon>
        <taxon>Bifidobacteriaceae</taxon>
        <taxon>Bifidobacterium</taxon>
    </lineage>
</organism>
<reference evidence="1 2" key="1">
    <citation type="submission" date="2020-02" db="EMBL/GenBank/DDBJ databases">
        <title>Characterization of phylogenetic diversity of novel bifidobacterial species isolated in Czech ZOOs.</title>
        <authorList>
            <person name="Lugli G.A."/>
            <person name="Vera N.B."/>
            <person name="Ventura M."/>
        </authorList>
    </citation>
    <scope>NUCLEOTIDE SEQUENCE [LARGE SCALE GENOMIC DNA]</scope>
    <source>
        <strain evidence="1 2">DSM 109959</strain>
    </source>
</reference>
<dbReference type="Proteomes" id="UP000543419">
    <property type="component" value="Unassembled WGS sequence"/>
</dbReference>
<evidence type="ECO:0000313" key="2">
    <source>
        <dbReference type="Proteomes" id="UP000543419"/>
    </source>
</evidence>
<sequence>MPDFNRLLDLLRDLFDTVFPDEDSAMRFLGVGRDYFRQYYKPYCGFKQGNSMTFRKSELLERREQLRHEAGGVRG</sequence>
<gene>
    <name evidence="1" type="ORF">G1C97_1039</name>
</gene>
<dbReference type="EMBL" id="JAAIIG010000003">
    <property type="protein sequence ID" value="NMM98090.1"/>
    <property type="molecule type" value="Genomic_DNA"/>
</dbReference>
<name>A0A7Y0EX86_9BIFI</name>
<evidence type="ECO:0000313" key="1">
    <source>
        <dbReference type="EMBL" id="NMM98090.1"/>
    </source>
</evidence>
<comment type="caution">
    <text evidence="1">The sequence shown here is derived from an EMBL/GenBank/DDBJ whole genome shotgun (WGS) entry which is preliminary data.</text>
</comment>
<accession>A0A7Y0EX86</accession>
<proteinExistence type="predicted"/>
<dbReference type="RefSeq" id="WP_169240844.1">
    <property type="nucleotide sequence ID" value="NZ_JAAIIG010000003.1"/>
</dbReference>
<dbReference type="AlphaFoldDB" id="A0A7Y0EX86"/>